<proteinExistence type="predicted"/>
<dbReference type="AlphaFoldDB" id="A0A444WVC9"/>
<gene>
    <name evidence="2" type="ORF">Ahy_Scaffold1g107304</name>
</gene>
<dbReference type="Proteomes" id="UP000289738">
    <property type="component" value="Unassembled WGS sequence"/>
</dbReference>
<evidence type="ECO:0000256" key="1">
    <source>
        <dbReference type="SAM" id="Phobius"/>
    </source>
</evidence>
<organism evidence="2 3">
    <name type="scientific">Arachis hypogaea</name>
    <name type="common">Peanut</name>
    <dbReference type="NCBI Taxonomy" id="3818"/>
    <lineage>
        <taxon>Eukaryota</taxon>
        <taxon>Viridiplantae</taxon>
        <taxon>Streptophyta</taxon>
        <taxon>Embryophyta</taxon>
        <taxon>Tracheophyta</taxon>
        <taxon>Spermatophyta</taxon>
        <taxon>Magnoliopsida</taxon>
        <taxon>eudicotyledons</taxon>
        <taxon>Gunneridae</taxon>
        <taxon>Pentapetalae</taxon>
        <taxon>rosids</taxon>
        <taxon>fabids</taxon>
        <taxon>Fabales</taxon>
        <taxon>Fabaceae</taxon>
        <taxon>Papilionoideae</taxon>
        <taxon>50 kb inversion clade</taxon>
        <taxon>dalbergioids sensu lato</taxon>
        <taxon>Dalbergieae</taxon>
        <taxon>Pterocarpus clade</taxon>
        <taxon>Arachis</taxon>
    </lineage>
</organism>
<dbReference type="EMBL" id="SDMP01000021">
    <property type="protein sequence ID" value="RYQ81345.1"/>
    <property type="molecule type" value="Genomic_DNA"/>
</dbReference>
<evidence type="ECO:0000313" key="2">
    <source>
        <dbReference type="EMBL" id="RYQ81345.1"/>
    </source>
</evidence>
<reference evidence="2 3" key="1">
    <citation type="submission" date="2019-01" db="EMBL/GenBank/DDBJ databases">
        <title>Sequencing of cultivated peanut Arachis hypogaea provides insights into genome evolution and oil improvement.</title>
        <authorList>
            <person name="Chen X."/>
        </authorList>
    </citation>
    <scope>NUCLEOTIDE SEQUENCE [LARGE SCALE GENOMIC DNA]</scope>
    <source>
        <strain evidence="3">cv. Fuhuasheng</strain>
        <tissue evidence="2">Leaves</tissue>
    </source>
</reference>
<name>A0A444WVC9_ARAHY</name>
<sequence length="90" mass="10367">MLCAMLEKCHHQRNFRCIIKKSKFMVPKVIKQGETYVAIFCKLKGKWMELLCIKQWISGLLPILFILVSYSLKAALMVNYDLAGPSFCPP</sequence>
<feature type="transmembrane region" description="Helical" evidence="1">
    <location>
        <begin position="51"/>
        <end position="72"/>
    </location>
</feature>
<keyword evidence="1" id="KW-1133">Transmembrane helix</keyword>
<accession>A0A444WVC9</accession>
<comment type="caution">
    <text evidence="2">The sequence shown here is derived from an EMBL/GenBank/DDBJ whole genome shotgun (WGS) entry which is preliminary data.</text>
</comment>
<keyword evidence="3" id="KW-1185">Reference proteome</keyword>
<protein>
    <submittedName>
        <fullName evidence="2">Uncharacterized protein</fullName>
    </submittedName>
</protein>
<evidence type="ECO:0000313" key="3">
    <source>
        <dbReference type="Proteomes" id="UP000289738"/>
    </source>
</evidence>
<keyword evidence="1" id="KW-0812">Transmembrane</keyword>
<keyword evidence="1" id="KW-0472">Membrane</keyword>